<comment type="caution">
    <text evidence="1">The sequence shown here is derived from an EMBL/GenBank/DDBJ whole genome shotgun (WGS) entry which is preliminary data.</text>
</comment>
<evidence type="ECO:0000313" key="1">
    <source>
        <dbReference type="EMBL" id="KKL18745.1"/>
    </source>
</evidence>
<dbReference type="EMBL" id="LAZR01038754">
    <property type="protein sequence ID" value="KKL18745.1"/>
    <property type="molecule type" value="Genomic_DNA"/>
</dbReference>
<feature type="non-terminal residue" evidence="1">
    <location>
        <position position="27"/>
    </location>
</feature>
<accession>A0A0F9BAS0</accession>
<protein>
    <submittedName>
        <fullName evidence="1">Uncharacterized protein</fullName>
    </submittedName>
</protein>
<name>A0A0F9BAS0_9ZZZZ</name>
<sequence>MATVVRGFPDTRARDLGRAVAGYLGRR</sequence>
<organism evidence="1">
    <name type="scientific">marine sediment metagenome</name>
    <dbReference type="NCBI Taxonomy" id="412755"/>
    <lineage>
        <taxon>unclassified sequences</taxon>
        <taxon>metagenomes</taxon>
        <taxon>ecological metagenomes</taxon>
    </lineage>
</organism>
<dbReference type="AlphaFoldDB" id="A0A0F9BAS0"/>
<proteinExistence type="predicted"/>
<gene>
    <name evidence="1" type="ORF">LCGC14_2472470</name>
</gene>
<reference evidence="1" key="1">
    <citation type="journal article" date="2015" name="Nature">
        <title>Complex archaea that bridge the gap between prokaryotes and eukaryotes.</title>
        <authorList>
            <person name="Spang A."/>
            <person name="Saw J.H."/>
            <person name="Jorgensen S.L."/>
            <person name="Zaremba-Niedzwiedzka K."/>
            <person name="Martijn J."/>
            <person name="Lind A.E."/>
            <person name="van Eijk R."/>
            <person name="Schleper C."/>
            <person name="Guy L."/>
            <person name="Ettema T.J."/>
        </authorList>
    </citation>
    <scope>NUCLEOTIDE SEQUENCE</scope>
</reference>